<name>A0A4Z2J5I9_9TELE</name>
<sequence>MLYLLCVSLLEPQLCGGGGDGARVHLLRVFGSLWKDVVTTIATGQEAFTLLYRRVVELTMKAESKRRFVGVGGQKVMEGAIVKALVQCAWEGS</sequence>
<evidence type="ECO:0000313" key="3">
    <source>
        <dbReference type="Proteomes" id="UP000314294"/>
    </source>
</evidence>
<proteinExistence type="predicted"/>
<organism evidence="2 3">
    <name type="scientific">Liparis tanakae</name>
    <name type="common">Tanaka's snailfish</name>
    <dbReference type="NCBI Taxonomy" id="230148"/>
    <lineage>
        <taxon>Eukaryota</taxon>
        <taxon>Metazoa</taxon>
        <taxon>Chordata</taxon>
        <taxon>Craniata</taxon>
        <taxon>Vertebrata</taxon>
        <taxon>Euteleostomi</taxon>
        <taxon>Actinopterygii</taxon>
        <taxon>Neopterygii</taxon>
        <taxon>Teleostei</taxon>
        <taxon>Neoteleostei</taxon>
        <taxon>Acanthomorphata</taxon>
        <taxon>Eupercaria</taxon>
        <taxon>Perciformes</taxon>
        <taxon>Cottioidei</taxon>
        <taxon>Cottales</taxon>
        <taxon>Liparidae</taxon>
        <taxon>Liparis</taxon>
    </lineage>
</organism>
<dbReference type="Proteomes" id="UP000314294">
    <property type="component" value="Unassembled WGS sequence"/>
</dbReference>
<dbReference type="EMBL" id="SRLO01000024">
    <property type="protein sequence ID" value="TNN84918.1"/>
    <property type="molecule type" value="Genomic_DNA"/>
</dbReference>
<keyword evidence="3" id="KW-1185">Reference proteome</keyword>
<keyword evidence="1" id="KW-0732">Signal</keyword>
<feature type="chain" id="PRO_5021353482" evidence="1">
    <location>
        <begin position="18"/>
        <end position="93"/>
    </location>
</feature>
<comment type="caution">
    <text evidence="2">The sequence shown here is derived from an EMBL/GenBank/DDBJ whole genome shotgun (WGS) entry which is preliminary data.</text>
</comment>
<evidence type="ECO:0000256" key="1">
    <source>
        <dbReference type="SAM" id="SignalP"/>
    </source>
</evidence>
<evidence type="ECO:0000313" key="2">
    <source>
        <dbReference type="EMBL" id="TNN84918.1"/>
    </source>
</evidence>
<dbReference type="AlphaFoldDB" id="A0A4Z2J5I9"/>
<gene>
    <name evidence="2" type="ORF">EYF80_004963</name>
</gene>
<protein>
    <submittedName>
        <fullName evidence="2">Uncharacterized protein</fullName>
    </submittedName>
</protein>
<reference evidence="2 3" key="1">
    <citation type="submission" date="2019-03" db="EMBL/GenBank/DDBJ databases">
        <title>First draft genome of Liparis tanakae, snailfish: a comprehensive survey of snailfish specific genes.</title>
        <authorList>
            <person name="Kim W."/>
            <person name="Song I."/>
            <person name="Jeong J.-H."/>
            <person name="Kim D."/>
            <person name="Kim S."/>
            <person name="Ryu S."/>
            <person name="Song J.Y."/>
            <person name="Lee S.K."/>
        </authorList>
    </citation>
    <scope>NUCLEOTIDE SEQUENCE [LARGE SCALE GENOMIC DNA]</scope>
    <source>
        <tissue evidence="2">Muscle</tissue>
    </source>
</reference>
<accession>A0A4Z2J5I9</accession>
<feature type="signal peptide" evidence="1">
    <location>
        <begin position="1"/>
        <end position="17"/>
    </location>
</feature>